<protein>
    <recommendedName>
        <fullName evidence="4">Glycosyl hydrolase family 32 N-terminal domain-containing protein</fullName>
    </recommendedName>
</protein>
<gene>
    <name evidence="2" type="ORF">GCM10010140_71810</name>
</gene>
<accession>A0ABQ2RIF8</accession>
<comment type="caution">
    <text evidence="2">The sequence shown here is derived from an EMBL/GenBank/DDBJ whole genome shotgun (WGS) entry which is preliminary data.</text>
</comment>
<evidence type="ECO:0000313" key="2">
    <source>
        <dbReference type="EMBL" id="GGQ31355.1"/>
    </source>
</evidence>
<dbReference type="EMBL" id="BMQJ01000029">
    <property type="protein sequence ID" value="GGQ31355.1"/>
    <property type="molecule type" value="Genomic_DNA"/>
</dbReference>
<evidence type="ECO:0000256" key="1">
    <source>
        <dbReference type="SAM" id="MobiDB-lite"/>
    </source>
</evidence>
<proteinExistence type="predicted"/>
<keyword evidence="3" id="KW-1185">Reference proteome</keyword>
<sequence>MSSTATALWSSLPHRLKTMTSSTHRRPRPAPSFPLPGKECHAVAVPAPGAGPQRWAGAPSAALDADGTFVLAYRVRDDGEDHNVVARSPDGERFTTVAVLPRGRFGAAMVERPALVRTPSGRWRLYVSCATPGTRHWWIGVVEAVSPEGLAEAEVWPVFTGDARTGVKDPVIRYDGGEWRAWICCHPLEVPGAEDRMSTAYATSRDGLRWRWHGTVLTGRPGSWDARGARLTSVLPDGRACYDGRASAAENWRERTGLATPAGTGEPPRGGAGGAPLLAPVDGPPVADVRYLDVLALPDGSHRIFYEARLPDDSHELRTEPVRVPVT</sequence>
<name>A0ABQ2RIF8_9ACTN</name>
<dbReference type="Gene3D" id="2.115.10.20">
    <property type="entry name" value="Glycosyl hydrolase domain, family 43"/>
    <property type="match status" value="2"/>
</dbReference>
<dbReference type="InterPro" id="IPR023296">
    <property type="entry name" value="Glyco_hydro_beta-prop_sf"/>
</dbReference>
<evidence type="ECO:0008006" key="4">
    <source>
        <dbReference type="Google" id="ProtNLM"/>
    </source>
</evidence>
<organism evidence="2 3">
    <name type="scientific">Streptosporangium pseudovulgare</name>
    <dbReference type="NCBI Taxonomy" id="35765"/>
    <lineage>
        <taxon>Bacteria</taxon>
        <taxon>Bacillati</taxon>
        <taxon>Actinomycetota</taxon>
        <taxon>Actinomycetes</taxon>
        <taxon>Streptosporangiales</taxon>
        <taxon>Streptosporangiaceae</taxon>
        <taxon>Streptosporangium</taxon>
    </lineage>
</organism>
<dbReference type="SUPFAM" id="SSF75005">
    <property type="entry name" value="Arabinanase/levansucrase/invertase"/>
    <property type="match status" value="1"/>
</dbReference>
<feature type="region of interest" description="Disordered" evidence="1">
    <location>
        <begin position="258"/>
        <end position="279"/>
    </location>
</feature>
<feature type="region of interest" description="Disordered" evidence="1">
    <location>
        <begin position="1"/>
        <end position="35"/>
    </location>
</feature>
<reference evidence="3" key="1">
    <citation type="journal article" date="2019" name="Int. J. Syst. Evol. Microbiol.">
        <title>The Global Catalogue of Microorganisms (GCM) 10K type strain sequencing project: providing services to taxonomists for standard genome sequencing and annotation.</title>
        <authorList>
            <consortium name="The Broad Institute Genomics Platform"/>
            <consortium name="The Broad Institute Genome Sequencing Center for Infectious Disease"/>
            <person name="Wu L."/>
            <person name="Ma J."/>
        </authorList>
    </citation>
    <scope>NUCLEOTIDE SEQUENCE [LARGE SCALE GENOMIC DNA]</scope>
    <source>
        <strain evidence="3">JCM 3115</strain>
    </source>
</reference>
<dbReference type="Proteomes" id="UP000611554">
    <property type="component" value="Unassembled WGS sequence"/>
</dbReference>
<evidence type="ECO:0000313" key="3">
    <source>
        <dbReference type="Proteomes" id="UP000611554"/>
    </source>
</evidence>